<evidence type="ECO:0000256" key="7">
    <source>
        <dbReference type="ARBA" id="ARBA00023136"/>
    </source>
</evidence>
<evidence type="ECO:0000256" key="5">
    <source>
        <dbReference type="ARBA" id="ARBA00022692"/>
    </source>
</evidence>
<proteinExistence type="predicted"/>
<evidence type="ECO:0000313" key="11">
    <source>
        <dbReference type="Proteomes" id="UP000473525"/>
    </source>
</evidence>
<dbReference type="GO" id="GO:0005886">
    <property type="term" value="C:plasma membrane"/>
    <property type="evidence" value="ECO:0007669"/>
    <property type="project" value="UniProtKB-SubCell"/>
</dbReference>
<feature type="domain" description="General secretion pathway GspH" evidence="9">
    <location>
        <begin position="50"/>
        <end position="155"/>
    </location>
</feature>
<dbReference type="InterPro" id="IPR022346">
    <property type="entry name" value="T2SS_GspH"/>
</dbReference>
<keyword evidence="3" id="KW-0488">Methylation</keyword>
<name>A0A6L6XQD8_9ACTN</name>
<keyword evidence="4" id="KW-0997">Cell inner membrane</keyword>
<evidence type="ECO:0000256" key="2">
    <source>
        <dbReference type="ARBA" id="ARBA00022475"/>
    </source>
</evidence>
<keyword evidence="2" id="KW-1003">Cell membrane</keyword>
<dbReference type="Gene3D" id="3.30.700.10">
    <property type="entry name" value="Glycoprotein, Type 4 Pilin"/>
    <property type="match status" value="1"/>
</dbReference>
<keyword evidence="5 8" id="KW-0812">Transmembrane</keyword>
<dbReference type="NCBIfam" id="TIGR02532">
    <property type="entry name" value="IV_pilin_GFxxxE"/>
    <property type="match status" value="1"/>
</dbReference>
<dbReference type="GO" id="GO:0015628">
    <property type="term" value="P:protein secretion by the type II secretion system"/>
    <property type="evidence" value="ECO:0007669"/>
    <property type="project" value="InterPro"/>
</dbReference>
<comment type="subcellular location">
    <subcellularLocation>
        <location evidence="1">Cell inner membrane</location>
        <topology evidence="1">Single-pass membrane protein</topology>
    </subcellularLocation>
</comment>
<reference evidence="10 11" key="1">
    <citation type="submission" date="2019-12" db="EMBL/GenBank/DDBJ databases">
        <authorList>
            <person name="Huq M.A."/>
        </authorList>
    </citation>
    <scope>NUCLEOTIDE SEQUENCE [LARGE SCALE GENOMIC DNA]</scope>
    <source>
        <strain evidence="10 11">MAH-18</strain>
    </source>
</reference>
<dbReference type="EMBL" id="WSEK01000004">
    <property type="protein sequence ID" value="MVQ49350.1"/>
    <property type="molecule type" value="Genomic_DNA"/>
</dbReference>
<keyword evidence="11" id="KW-1185">Reference proteome</keyword>
<dbReference type="InterPro" id="IPR045584">
    <property type="entry name" value="Pilin-like"/>
</dbReference>
<keyword evidence="7 8" id="KW-0472">Membrane</keyword>
<evidence type="ECO:0000256" key="8">
    <source>
        <dbReference type="SAM" id="Phobius"/>
    </source>
</evidence>
<evidence type="ECO:0000256" key="1">
    <source>
        <dbReference type="ARBA" id="ARBA00004377"/>
    </source>
</evidence>
<evidence type="ECO:0000313" key="10">
    <source>
        <dbReference type="EMBL" id="MVQ49350.1"/>
    </source>
</evidence>
<sequence>MPPPTRRPAAAAAGYTLVEVMTTIGIAGVLMAISVGGWTQYAQAKSQEGAAQEIQSVLRQAQQRAVTEGSSMCVQFDTAVDTFALYRRPCDDSARVLLEGPFDIDSRVHLAEADFTGASGSGAGVTFTPRGTASPGTLRITREGTDRVYVVSVEGLTGRVSTS</sequence>
<dbReference type="InterPro" id="IPR012902">
    <property type="entry name" value="N_methyl_site"/>
</dbReference>
<gene>
    <name evidence="10" type="ORF">GON03_09155</name>
</gene>
<evidence type="ECO:0000256" key="6">
    <source>
        <dbReference type="ARBA" id="ARBA00022989"/>
    </source>
</evidence>
<dbReference type="GO" id="GO:0015627">
    <property type="term" value="C:type II protein secretion system complex"/>
    <property type="evidence" value="ECO:0007669"/>
    <property type="project" value="InterPro"/>
</dbReference>
<protein>
    <submittedName>
        <fullName evidence="10">Prepilin-type N-terminal cleavage/methylation domain-containing protein</fullName>
    </submittedName>
</protein>
<keyword evidence="6 8" id="KW-1133">Transmembrane helix</keyword>
<dbReference type="Pfam" id="PF12019">
    <property type="entry name" value="GspH"/>
    <property type="match status" value="1"/>
</dbReference>
<dbReference type="Proteomes" id="UP000473525">
    <property type="component" value="Unassembled WGS sequence"/>
</dbReference>
<dbReference type="SUPFAM" id="SSF54523">
    <property type="entry name" value="Pili subunits"/>
    <property type="match status" value="1"/>
</dbReference>
<comment type="caution">
    <text evidence="10">The sequence shown here is derived from an EMBL/GenBank/DDBJ whole genome shotgun (WGS) entry which is preliminary data.</text>
</comment>
<evidence type="ECO:0000259" key="9">
    <source>
        <dbReference type="Pfam" id="PF12019"/>
    </source>
</evidence>
<accession>A0A6L6XQD8</accession>
<dbReference type="RefSeq" id="WP_157345155.1">
    <property type="nucleotide sequence ID" value="NZ_WSEK01000004.1"/>
</dbReference>
<evidence type="ECO:0000256" key="4">
    <source>
        <dbReference type="ARBA" id="ARBA00022519"/>
    </source>
</evidence>
<organism evidence="10 11">
    <name type="scientific">Nocardioides agri</name>
    <dbReference type="NCBI Taxonomy" id="2682843"/>
    <lineage>
        <taxon>Bacteria</taxon>
        <taxon>Bacillati</taxon>
        <taxon>Actinomycetota</taxon>
        <taxon>Actinomycetes</taxon>
        <taxon>Propionibacteriales</taxon>
        <taxon>Nocardioidaceae</taxon>
        <taxon>Nocardioides</taxon>
    </lineage>
</organism>
<dbReference type="PROSITE" id="PS00409">
    <property type="entry name" value="PROKAR_NTER_METHYL"/>
    <property type="match status" value="1"/>
</dbReference>
<evidence type="ECO:0000256" key="3">
    <source>
        <dbReference type="ARBA" id="ARBA00022481"/>
    </source>
</evidence>
<dbReference type="AlphaFoldDB" id="A0A6L6XQD8"/>
<feature type="transmembrane region" description="Helical" evidence="8">
    <location>
        <begin position="12"/>
        <end position="38"/>
    </location>
</feature>